<feature type="transmembrane region" description="Helical" evidence="5">
    <location>
        <begin position="90"/>
        <end position="108"/>
    </location>
</feature>
<evidence type="ECO:0000256" key="5">
    <source>
        <dbReference type="SAM" id="Phobius"/>
    </source>
</evidence>
<dbReference type="STRING" id="266892.SAMN04488054_101234"/>
<evidence type="ECO:0000313" key="6">
    <source>
        <dbReference type="EMBL" id="SFL49563.1"/>
    </source>
</evidence>
<evidence type="ECO:0000256" key="4">
    <source>
        <dbReference type="ARBA" id="ARBA00023136"/>
    </source>
</evidence>
<evidence type="ECO:0000256" key="2">
    <source>
        <dbReference type="ARBA" id="ARBA00022692"/>
    </source>
</evidence>
<name>A0A1I4I643_9BACI</name>
<dbReference type="RefSeq" id="WP_090925199.1">
    <property type="nucleotide sequence ID" value="NZ_FOTY01000001.1"/>
</dbReference>
<feature type="transmembrane region" description="Helical" evidence="5">
    <location>
        <begin position="12"/>
        <end position="27"/>
    </location>
</feature>
<feature type="transmembrane region" description="Helical" evidence="5">
    <location>
        <begin position="58"/>
        <end position="78"/>
    </location>
</feature>
<organism evidence="6 7">
    <name type="scientific">Salibacterium qingdaonense</name>
    <dbReference type="NCBI Taxonomy" id="266892"/>
    <lineage>
        <taxon>Bacteria</taxon>
        <taxon>Bacillati</taxon>
        <taxon>Bacillota</taxon>
        <taxon>Bacilli</taxon>
        <taxon>Bacillales</taxon>
        <taxon>Bacillaceae</taxon>
    </lineage>
</organism>
<proteinExistence type="predicted"/>
<dbReference type="Proteomes" id="UP000199668">
    <property type="component" value="Unassembled WGS sequence"/>
</dbReference>
<feature type="transmembrane region" description="Helical" evidence="5">
    <location>
        <begin position="34"/>
        <end position="52"/>
    </location>
</feature>
<dbReference type="AlphaFoldDB" id="A0A1I4I643"/>
<keyword evidence="7" id="KW-1185">Reference proteome</keyword>
<keyword evidence="2 5" id="KW-0812">Transmembrane</keyword>
<gene>
    <name evidence="6" type="ORF">SAMN04488054_101234</name>
</gene>
<reference evidence="6 7" key="1">
    <citation type="submission" date="2016-10" db="EMBL/GenBank/DDBJ databases">
        <authorList>
            <person name="de Groot N.N."/>
        </authorList>
    </citation>
    <scope>NUCLEOTIDE SEQUENCE [LARGE SCALE GENOMIC DNA]</scope>
    <source>
        <strain evidence="6 7">CGMCC 1.6134</strain>
    </source>
</reference>
<evidence type="ECO:0000313" key="7">
    <source>
        <dbReference type="Proteomes" id="UP000199668"/>
    </source>
</evidence>
<accession>A0A1I4I643</accession>
<dbReference type="EMBL" id="FOTY01000001">
    <property type="protein sequence ID" value="SFL49563.1"/>
    <property type="molecule type" value="Genomic_DNA"/>
</dbReference>
<keyword evidence="4 5" id="KW-0472">Membrane</keyword>
<keyword evidence="3 5" id="KW-1133">Transmembrane helix</keyword>
<evidence type="ECO:0000256" key="1">
    <source>
        <dbReference type="ARBA" id="ARBA00022475"/>
    </source>
</evidence>
<dbReference type="InterPro" id="IPR010899">
    <property type="entry name" value="UPF0344"/>
</dbReference>
<keyword evidence="1" id="KW-1003">Cell membrane</keyword>
<sequence>MMNMLQGMHEGSWFLLVIFFFISYFAPKQKITLMIMRLFAVLMLISGIGMLASLGFPLLYIFKGVLALIAIALMEITIAGKKRGEARAGLTGLLVIVLIIIVLLGYGVI</sequence>
<dbReference type="OrthoDB" id="2365314at2"/>
<dbReference type="Pfam" id="PF07457">
    <property type="entry name" value="DUF1516"/>
    <property type="match status" value="1"/>
</dbReference>
<protein>
    <submittedName>
        <fullName evidence="6">Uncharacterized protein</fullName>
    </submittedName>
</protein>
<evidence type="ECO:0000256" key="3">
    <source>
        <dbReference type="ARBA" id="ARBA00022989"/>
    </source>
</evidence>